<evidence type="ECO:0000256" key="5">
    <source>
        <dbReference type="ARBA" id="ARBA00023157"/>
    </source>
</evidence>
<dbReference type="PROSITE" id="PS00135">
    <property type="entry name" value="TRYPSIN_SER"/>
    <property type="match status" value="2"/>
</dbReference>
<name>A0A5A9N865_9TELE</name>
<keyword evidence="2 8" id="KW-0732">Signal</keyword>
<feature type="domain" description="Peptidase S1" evidence="9">
    <location>
        <begin position="295"/>
        <end position="527"/>
    </location>
</feature>
<dbReference type="InterPro" id="IPR001314">
    <property type="entry name" value="Peptidase_S1A"/>
</dbReference>
<dbReference type="AlphaFoldDB" id="A0A5A9N865"/>
<keyword evidence="6" id="KW-0325">Glycoprotein</keyword>
<gene>
    <name evidence="10" type="ORF">E1301_Tti004275</name>
</gene>
<dbReference type="GO" id="GO:0006508">
    <property type="term" value="P:proteolysis"/>
    <property type="evidence" value="ECO:0007669"/>
    <property type="project" value="UniProtKB-KW"/>
</dbReference>
<feature type="domain" description="Peptidase S1" evidence="9">
    <location>
        <begin position="38"/>
        <end position="271"/>
    </location>
</feature>
<proteinExistence type="predicted"/>
<evidence type="ECO:0000259" key="9">
    <source>
        <dbReference type="PROSITE" id="PS50240"/>
    </source>
</evidence>
<evidence type="ECO:0000256" key="2">
    <source>
        <dbReference type="ARBA" id="ARBA00022729"/>
    </source>
</evidence>
<keyword evidence="11" id="KW-1185">Reference proteome</keyword>
<dbReference type="InterPro" id="IPR001254">
    <property type="entry name" value="Trypsin_dom"/>
</dbReference>
<sequence>MMKTFHVLSAVFAVTLLVRGCDAQLEDICGRPFVPSRIVGGGDAVAGEWPWQVSLHSGGHFCGGSLINNEWVLTAAHCVLGKIASKVIVYLGRQTQSGPNPNEVNRAVSRIINHPSYSSSTHDNDISLLHLSSPVTFTNYIKPVCLAAADSRFFNGTSSWVTGWGNTASGVSLATTRPLQEVEVPIIGSRKCTCLYGQKSKITNNMICAGLMQGGKDSCQGDSGGPLVSKQDSVWIQSGIVSFGEGCAKPNFPGVYGRVSQYQSWIKEHITTNQPGFVKFISYDICGRPFVPSRIVGGGDAVAGEWPWQVSLHSGGHFCGGSLINNEWVLTAAHCFQRKNASNVIVYLGRQTQSGPNPNEVNRAVSQIINHPNYNSSTHDNDISLLHLSSPVTFTNYIKPVCLAAADSTFFNGTSSWVTGWGNTASDVPLAGTSPLQEVEVPIIGNKRCNCLYDQKSITNNMICAGLKQGGKDSCQGDSGGPLVSKQDSVWIQSGIVSFGEGCAEPNLPGVYGRVSQYQNWIKEHITTNQPGFVKFTSNGIDGDLSVSCSIVPPVTTTPTVMTTSTTATTAAPVVCGRARLNTRVGGSNSLATSGAWPWMASLQFNGSHVCGGTMVSQRFVMTSASCFSRSTNASNWTVVLGRLNQKVPPNSQISFSPSAWTWGKAASP</sequence>
<dbReference type="PANTHER" id="PTHR24253:SF144">
    <property type="entry name" value="CHYMOTRYPSIN-LIKE PROTEASE CTRL-1-RELATED"/>
    <property type="match status" value="1"/>
</dbReference>
<keyword evidence="3 7" id="KW-0378">Hydrolase</keyword>
<reference evidence="10 11" key="1">
    <citation type="journal article" date="2019" name="Mol. Ecol. Resour.">
        <title>Chromosome-level genome assembly of Triplophysa tibetana, a fish adapted to the harsh high-altitude environment of the Tibetan Plateau.</title>
        <authorList>
            <person name="Yang X."/>
            <person name="Liu H."/>
            <person name="Ma Z."/>
            <person name="Zou Y."/>
            <person name="Zou M."/>
            <person name="Mao Y."/>
            <person name="Li X."/>
            <person name="Wang H."/>
            <person name="Chen T."/>
            <person name="Wang W."/>
            <person name="Yang R."/>
        </authorList>
    </citation>
    <scope>NUCLEOTIDE SEQUENCE [LARGE SCALE GENOMIC DNA]</scope>
    <source>
        <strain evidence="10">TTIB1903HZAU</strain>
        <tissue evidence="10">Muscle</tissue>
    </source>
</reference>
<dbReference type="PANTHER" id="PTHR24253">
    <property type="entry name" value="TRANSMEMBRANE PROTEASE SERINE"/>
    <property type="match status" value="1"/>
</dbReference>
<feature type="chain" id="PRO_5022763228" evidence="8">
    <location>
        <begin position="24"/>
        <end position="669"/>
    </location>
</feature>
<dbReference type="InterPro" id="IPR043504">
    <property type="entry name" value="Peptidase_S1_PA_chymotrypsin"/>
</dbReference>
<evidence type="ECO:0000256" key="6">
    <source>
        <dbReference type="ARBA" id="ARBA00023180"/>
    </source>
</evidence>
<dbReference type="PROSITE" id="PS50240">
    <property type="entry name" value="TRYPSIN_DOM"/>
    <property type="match status" value="2"/>
</dbReference>
<dbReference type="InterPro" id="IPR018114">
    <property type="entry name" value="TRYPSIN_HIS"/>
</dbReference>
<dbReference type="InterPro" id="IPR033116">
    <property type="entry name" value="TRYPSIN_SER"/>
</dbReference>
<keyword evidence="4 7" id="KW-0720">Serine protease</keyword>
<dbReference type="Proteomes" id="UP000324632">
    <property type="component" value="Chromosome 21"/>
</dbReference>
<dbReference type="GO" id="GO:0004252">
    <property type="term" value="F:serine-type endopeptidase activity"/>
    <property type="evidence" value="ECO:0007669"/>
    <property type="project" value="InterPro"/>
</dbReference>
<comment type="caution">
    <text evidence="10">The sequence shown here is derived from an EMBL/GenBank/DDBJ whole genome shotgun (WGS) entry which is preliminary data.</text>
</comment>
<organism evidence="10 11">
    <name type="scientific">Triplophysa tibetana</name>
    <dbReference type="NCBI Taxonomy" id="1572043"/>
    <lineage>
        <taxon>Eukaryota</taxon>
        <taxon>Metazoa</taxon>
        <taxon>Chordata</taxon>
        <taxon>Craniata</taxon>
        <taxon>Vertebrata</taxon>
        <taxon>Euteleostomi</taxon>
        <taxon>Actinopterygii</taxon>
        <taxon>Neopterygii</taxon>
        <taxon>Teleostei</taxon>
        <taxon>Ostariophysi</taxon>
        <taxon>Cypriniformes</taxon>
        <taxon>Nemacheilidae</taxon>
        <taxon>Triplophysa</taxon>
    </lineage>
</organism>
<dbReference type="InterPro" id="IPR009003">
    <property type="entry name" value="Peptidase_S1_PA"/>
</dbReference>
<evidence type="ECO:0000256" key="8">
    <source>
        <dbReference type="SAM" id="SignalP"/>
    </source>
</evidence>
<evidence type="ECO:0000313" key="10">
    <source>
        <dbReference type="EMBL" id="KAA0705513.1"/>
    </source>
</evidence>
<feature type="signal peptide" evidence="8">
    <location>
        <begin position="1"/>
        <end position="23"/>
    </location>
</feature>
<dbReference type="CDD" id="cd00190">
    <property type="entry name" value="Tryp_SPc"/>
    <property type="match status" value="2"/>
</dbReference>
<keyword evidence="5" id="KW-1015">Disulfide bond</keyword>
<dbReference type="EMBL" id="SOYY01000021">
    <property type="protein sequence ID" value="KAA0705513.1"/>
    <property type="molecule type" value="Genomic_DNA"/>
</dbReference>
<dbReference type="PRINTS" id="PR00722">
    <property type="entry name" value="CHYMOTRYPSIN"/>
</dbReference>
<dbReference type="Pfam" id="PF00089">
    <property type="entry name" value="Trypsin"/>
    <property type="match status" value="3"/>
</dbReference>
<evidence type="ECO:0000256" key="7">
    <source>
        <dbReference type="RuleBase" id="RU363034"/>
    </source>
</evidence>
<dbReference type="SMART" id="SM00020">
    <property type="entry name" value="Tryp_SPc"/>
    <property type="match status" value="2"/>
</dbReference>
<dbReference type="Gene3D" id="2.40.10.10">
    <property type="entry name" value="Trypsin-like serine proteases"/>
    <property type="match status" value="3"/>
</dbReference>
<keyword evidence="1 7" id="KW-0645">Protease</keyword>
<accession>A0A5A9N865</accession>
<evidence type="ECO:0000256" key="1">
    <source>
        <dbReference type="ARBA" id="ARBA00022670"/>
    </source>
</evidence>
<evidence type="ECO:0000313" key="11">
    <source>
        <dbReference type="Proteomes" id="UP000324632"/>
    </source>
</evidence>
<protein>
    <submittedName>
        <fullName evidence="10">Polyserase-2</fullName>
    </submittedName>
</protein>
<evidence type="ECO:0000256" key="3">
    <source>
        <dbReference type="ARBA" id="ARBA00022801"/>
    </source>
</evidence>
<dbReference type="SUPFAM" id="SSF50494">
    <property type="entry name" value="Trypsin-like serine proteases"/>
    <property type="match status" value="3"/>
</dbReference>
<dbReference type="PROSITE" id="PS00134">
    <property type="entry name" value="TRYPSIN_HIS"/>
    <property type="match status" value="2"/>
</dbReference>
<dbReference type="FunFam" id="2.40.10.10:FF:000057">
    <property type="entry name" value="Zgc:100868"/>
    <property type="match status" value="2"/>
</dbReference>
<evidence type="ECO:0000256" key="4">
    <source>
        <dbReference type="ARBA" id="ARBA00022825"/>
    </source>
</evidence>